<proteinExistence type="predicted"/>
<keyword evidence="2" id="KW-1185">Reference proteome</keyword>
<dbReference type="Proteomes" id="UP000606786">
    <property type="component" value="Unassembled WGS sequence"/>
</dbReference>
<evidence type="ECO:0000313" key="1">
    <source>
        <dbReference type="EMBL" id="CAD7000202.1"/>
    </source>
</evidence>
<accession>A0A811ULY5</accession>
<organism evidence="1 2">
    <name type="scientific">Ceratitis capitata</name>
    <name type="common">Mediterranean fruit fly</name>
    <name type="synonym">Tephritis capitata</name>
    <dbReference type="NCBI Taxonomy" id="7213"/>
    <lineage>
        <taxon>Eukaryota</taxon>
        <taxon>Metazoa</taxon>
        <taxon>Ecdysozoa</taxon>
        <taxon>Arthropoda</taxon>
        <taxon>Hexapoda</taxon>
        <taxon>Insecta</taxon>
        <taxon>Pterygota</taxon>
        <taxon>Neoptera</taxon>
        <taxon>Endopterygota</taxon>
        <taxon>Diptera</taxon>
        <taxon>Brachycera</taxon>
        <taxon>Muscomorpha</taxon>
        <taxon>Tephritoidea</taxon>
        <taxon>Tephritidae</taxon>
        <taxon>Ceratitis</taxon>
        <taxon>Ceratitis</taxon>
    </lineage>
</organism>
<comment type="caution">
    <text evidence="1">The sequence shown here is derived from an EMBL/GenBank/DDBJ whole genome shotgun (WGS) entry which is preliminary data.</text>
</comment>
<name>A0A811ULY5_CERCA</name>
<sequence length="112" mass="12156">MVCRRTECMDGHIRAKMGGGNEGLADDRNGQCSKDCSTPPIGCSSNGMVVWMLVLGGGVWPATVSEQSIVSRTNNERKGAEFVQMCDLWILCMHSWHLNQQVAAAATEVAQQ</sequence>
<gene>
    <name evidence="1" type="ORF">CCAP1982_LOCUS8694</name>
</gene>
<dbReference type="AlphaFoldDB" id="A0A811ULY5"/>
<protein>
    <submittedName>
        <fullName evidence="1">(Mediterranean fruit fly) hypothetical protein</fullName>
    </submittedName>
</protein>
<reference evidence="1" key="1">
    <citation type="submission" date="2020-11" db="EMBL/GenBank/DDBJ databases">
        <authorList>
            <person name="Whitehead M."/>
        </authorList>
    </citation>
    <scope>NUCLEOTIDE SEQUENCE</scope>
    <source>
        <strain evidence="1">EGII</strain>
    </source>
</reference>
<dbReference type="EMBL" id="CAJHJT010000012">
    <property type="protein sequence ID" value="CAD7000202.1"/>
    <property type="molecule type" value="Genomic_DNA"/>
</dbReference>
<evidence type="ECO:0000313" key="2">
    <source>
        <dbReference type="Proteomes" id="UP000606786"/>
    </source>
</evidence>